<evidence type="ECO:0000256" key="11">
    <source>
        <dbReference type="ARBA" id="ARBA00023235"/>
    </source>
</evidence>
<evidence type="ECO:0000256" key="1">
    <source>
        <dbReference type="ARBA" id="ARBA00000013"/>
    </source>
</evidence>
<dbReference type="Gene3D" id="3.40.1190.20">
    <property type="match status" value="1"/>
</dbReference>
<dbReference type="Pfam" id="PF01256">
    <property type="entry name" value="Carb_kinase"/>
    <property type="match status" value="1"/>
</dbReference>
<evidence type="ECO:0000256" key="10">
    <source>
        <dbReference type="ARBA" id="ARBA00023027"/>
    </source>
</evidence>
<comment type="caution">
    <text evidence="22">The sequence shown here is derived from an EMBL/GenBank/DDBJ whole genome shotgun (WGS) entry which is preliminary data.</text>
</comment>
<dbReference type="PIRSF" id="PIRSF017184">
    <property type="entry name" value="Nnr"/>
    <property type="match status" value="1"/>
</dbReference>
<comment type="similarity">
    <text evidence="18">Belongs to the NnrE/AIBP family.</text>
</comment>
<dbReference type="Gene3D" id="3.40.50.10260">
    <property type="entry name" value="YjeF N-terminal domain"/>
    <property type="match status" value="1"/>
</dbReference>
<keyword evidence="10 17" id="KW-0520">NAD</keyword>
<dbReference type="PANTHER" id="PTHR12592:SF0">
    <property type="entry name" value="ATP-DEPENDENT (S)-NAD(P)H-HYDRATE DEHYDRATASE"/>
    <property type="match status" value="1"/>
</dbReference>
<evidence type="ECO:0000256" key="4">
    <source>
        <dbReference type="ARBA" id="ARBA00009524"/>
    </source>
</evidence>
<comment type="function">
    <text evidence="17">Catalyzes the dehydration of the S-form of NAD(P)HX at the expense of ADP, which is converted to AMP. Together with NAD(P)HX epimerase, which catalyzes the epimerization of the S- and R-forms, the enzyme allows the repair of both epimers of NAD(P)HX, a damaged form of NAD(P)H that is a result of enzymatic or heat-dependent hydration.</text>
</comment>
<feature type="binding site" evidence="18">
    <location>
        <position position="163"/>
    </location>
    <ligand>
        <name>K(+)</name>
        <dbReference type="ChEBI" id="CHEBI:29103"/>
    </ligand>
</feature>
<keyword evidence="11 18" id="KW-0413">Isomerase</keyword>
<evidence type="ECO:0000256" key="12">
    <source>
        <dbReference type="ARBA" id="ARBA00023239"/>
    </source>
</evidence>
<keyword evidence="23" id="KW-1185">Reference proteome</keyword>
<evidence type="ECO:0000313" key="22">
    <source>
        <dbReference type="EMBL" id="MFD0976953.1"/>
    </source>
</evidence>
<dbReference type="SUPFAM" id="SSF53613">
    <property type="entry name" value="Ribokinase-like"/>
    <property type="match status" value="1"/>
</dbReference>
<comment type="similarity">
    <text evidence="17">Belongs to the NnrD/CARKD family.</text>
</comment>
<dbReference type="PANTHER" id="PTHR12592">
    <property type="entry name" value="ATP-DEPENDENT (S)-NAD(P)H-HYDRATE DEHYDRATASE FAMILY MEMBER"/>
    <property type="match status" value="1"/>
</dbReference>
<comment type="catalytic activity">
    <reaction evidence="2 18 19">
        <text>(6R)-NADPHX = (6S)-NADPHX</text>
        <dbReference type="Rhea" id="RHEA:32227"/>
        <dbReference type="ChEBI" id="CHEBI:64076"/>
        <dbReference type="ChEBI" id="CHEBI:64077"/>
        <dbReference type="EC" id="5.1.99.6"/>
    </reaction>
</comment>
<dbReference type="PROSITE" id="PS51383">
    <property type="entry name" value="YJEF_C_3"/>
    <property type="match status" value="1"/>
</dbReference>
<feature type="binding site" evidence="18">
    <location>
        <position position="127"/>
    </location>
    <ligand>
        <name>K(+)</name>
        <dbReference type="ChEBI" id="CHEBI:29103"/>
    </ligand>
</feature>
<comment type="function">
    <text evidence="18">Catalyzes the epimerization of the S- and R-forms of NAD(P)HX, a damaged form of NAD(P)H that is a result of enzymatic or heat-dependent hydration. This is a prerequisite for the S-specific NAD(P)H-hydrate dehydratase to allow the repair of both epimers of NAD(P)HX.</text>
</comment>
<comment type="subunit">
    <text evidence="17">Homotetramer.</text>
</comment>
<evidence type="ECO:0000256" key="19">
    <source>
        <dbReference type="PIRNR" id="PIRNR017184"/>
    </source>
</evidence>
<evidence type="ECO:0000256" key="7">
    <source>
        <dbReference type="ARBA" id="ARBA00022840"/>
    </source>
</evidence>
<feature type="binding site" evidence="18">
    <location>
        <position position="160"/>
    </location>
    <ligand>
        <name>(6S)-NADPHX</name>
        <dbReference type="ChEBI" id="CHEBI:64076"/>
    </ligand>
</feature>
<dbReference type="InterPro" id="IPR000631">
    <property type="entry name" value="CARKD"/>
</dbReference>
<dbReference type="InterPro" id="IPR029056">
    <property type="entry name" value="Ribokinase-like"/>
</dbReference>
<comment type="similarity">
    <text evidence="3 19">In the N-terminal section; belongs to the NnrE/AIBP family.</text>
</comment>
<keyword evidence="12 17" id="KW-0456">Lyase</keyword>
<evidence type="ECO:0000256" key="8">
    <source>
        <dbReference type="ARBA" id="ARBA00022857"/>
    </source>
</evidence>
<feature type="binding site" evidence="17">
    <location>
        <begin position="412"/>
        <end position="416"/>
    </location>
    <ligand>
        <name>AMP</name>
        <dbReference type="ChEBI" id="CHEBI:456215"/>
    </ligand>
</feature>
<name>A0ABW3II29_9FLAO</name>
<keyword evidence="6 17" id="KW-0547">Nucleotide-binding</keyword>
<sequence length="515" mass="56217">MKIFSAGQLKDADQITLEKQGISSTDLMERAATLVFEEIDRRLQGAHIPVKIFCGIGNNGGDGLVVGRLLLEKGYDVSFYIVNYSEHRSKDFLVNYDRVKNQTTKWPALLRSEEDFPEIKKGDFVVDAIFGVGLNRPLVPWVANLVKHINASEAFVLAIDLPSGLMADQPTEDKEAIIKAGYTITFQSPKMSFFLPETAPFVGELQIMDIALDREYLINTKTEAQLIGREEAKMLYRPRNKFSHKGTYGHALMVGGSYGKMGSICLSATAAMRAGAGMVTVFIPGCGYEILQTSLPEAMVLTDTNEKMLTDIDHKMDPSVIGFGVGVGTDRQTGKAFSGLLRKTEKPMVIDADGLNILSKNKELLKLVPEASILTPHPKELERLVGKWSNDFEKLERARALAKEYKLILVLKDAYTITLTADDLYINTSGNPGMATAGSGDVLTGILISLLAQGYNPLTAAVLGVFLHGRSGDLAAEKLSYEGTIAGDIARHTGAAILDLFQSENKINPNNPPNI</sequence>
<dbReference type="SUPFAM" id="SSF64153">
    <property type="entry name" value="YjeF N-terminal domain-like"/>
    <property type="match status" value="1"/>
</dbReference>
<feature type="domain" description="YjeF N-terminal" evidence="21">
    <location>
        <begin position="9"/>
        <end position="218"/>
    </location>
</feature>
<comment type="caution">
    <text evidence="17">Lacks conserved residue(s) required for the propagation of feature annotation.</text>
</comment>
<dbReference type="CDD" id="cd01171">
    <property type="entry name" value="YXKO-related"/>
    <property type="match status" value="1"/>
</dbReference>
<keyword evidence="8 17" id="KW-0521">NADP</keyword>
<dbReference type="InterPro" id="IPR004443">
    <property type="entry name" value="YjeF_N_dom"/>
</dbReference>
<evidence type="ECO:0000256" key="6">
    <source>
        <dbReference type="ARBA" id="ARBA00022741"/>
    </source>
</evidence>
<dbReference type="PROSITE" id="PS01050">
    <property type="entry name" value="YJEF_C_2"/>
    <property type="match status" value="1"/>
</dbReference>
<dbReference type="InterPro" id="IPR036652">
    <property type="entry name" value="YjeF_N_dom_sf"/>
</dbReference>
<dbReference type="EMBL" id="JBHTJP010000034">
    <property type="protein sequence ID" value="MFD0976953.1"/>
    <property type="molecule type" value="Genomic_DNA"/>
</dbReference>
<organism evidence="22 23">
    <name type="scientific">Salinimicrobium gaetbulicola</name>
    <dbReference type="NCBI Taxonomy" id="999702"/>
    <lineage>
        <taxon>Bacteria</taxon>
        <taxon>Pseudomonadati</taxon>
        <taxon>Bacteroidota</taxon>
        <taxon>Flavobacteriia</taxon>
        <taxon>Flavobacteriales</taxon>
        <taxon>Flavobacteriaceae</taxon>
        <taxon>Salinimicrobium</taxon>
    </lineage>
</organism>
<feature type="binding site" evidence="17">
    <location>
        <position position="377"/>
    </location>
    <ligand>
        <name>(6S)-NADPHX</name>
        <dbReference type="ChEBI" id="CHEBI:64076"/>
    </ligand>
</feature>
<dbReference type="Proteomes" id="UP001597100">
    <property type="component" value="Unassembled WGS sequence"/>
</dbReference>
<keyword evidence="9 18" id="KW-0630">Potassium</keyword>
<feature type="binding site" evidence="18">
    <location>
        <begin position="58"/>
        <end position="62"/>
    </location>
    <ligand>
        <name>(6S)-NADPHX</name>
        <dbReference type="ChEBI" id="CHEBI:64076"/>
    </ligand>
</feature>
<gene>
    <name evidence="18" type="primary">nnrE</name>
    <name evidence="17" type="synonym">nnrD</name>
    <name evidence="22" type="ORF">ACFQ1G_09125</name>
</gene>
<feature type="binding site" evidence="17">
    <location>
        <position position="440"/>
    </location>
    <ligand>
        <name>AMP</name>
        <dbReference type="ChEBI" id="CHEBI:456215"/>
    </ligand>
</feature>
<dbReference type="NCBIfam" id="TIGR00197">
    <property type="entry name" value="yjeF_nterm"/>
    <property type="match status" value="1"/>
</dbReference>
<evidence type="ECO:0000259" key="20">
    <source>
        <dbReference type="PROSITE" id="PS51383"/>
    </source>
</evidence>
<feature type="binding site" evidence="18">
    <location>
        <begin position="131"/>
        <end position="137"/>
    </location>
    <ligand>
        <name>(6S)-NADPHX</name>
        <dbReference type="ChEBI" id="CHEBI:64076"/>
    </ligand>
</feature>
<comment type="catalytic activity">
    <reaction evidence="1 18 19">
        <text>(6R)-NADHX = (6S)-NADHX</text>
        <dbReference type="Rhea" id="RHEA:32215"/>
        <dbReference type="ChEBI" id="CHEBI:64074"/>
        <dbReference type="ChEBI" id="CHEBI:64075"/>
        <dbReference type="EC" id="5.1.99.6"/>
    </reaction>
</comment>
<reference evidence="23" key="1">
    <citation type="journal article" date="2019" name="Int. J. Syst. Evol. Microbiol.">
        <title>The Global Catalogue of Microorganisms (GCM) 10K type strain sequencing project: providing services to taxonomists for standard genome sequencing and annotation.</title>
        <authorList>
            <consortium name="The Broad Institute Genomics Platform"/>
            <consortium name="The Broad Institute Genome Sequencing Center for Infectious Disease"/>
            <person name="Wu L."/>
            <person name="Ma J."/>
        </authorList>
    </citation>
    <scope>NUCLEOTIDE SEQUENCE [LARGE SCALE GENOMIC DNA]</scope>
    <source>
        <strain evidence="23">CCUG 60898</strain>
    </source>
</reference>
<keyword evidence="13" id="KW-0511">Multifunctional enzyme</keyword>
<evidence type="ECO:0000259" key="21">
    <source>
        <dbReference type="PROSITE" id="PS51385"/>
    </source>
</evidence>
<feature type="domain" description="YjeF C-terminal" evidence="20">
    <location>
        <begin position="228"/>
        <end position="500"/>
    </location>
</feature>
<accession>A0ABW3II29</accession>
<dbReference type="RefSeq" id="WP_380738820.1">
    <property type="nucleotide sequence ID" value="NZ_JBHTJP010000034.1"/>
</dbReference>
<comment type="cofactor">
    <cofactor evidence="18 19">
        <name>K(+)</name>
        <dbReference type="ChEBI" id="CHEBI:29103"/>
    </cofactor>
    <text evidence="18 19">Binds 1 potassium ion per subunit.</text>
</comment>
<proteinExistence type="inferred from homology"/>
<feature type="binding site" evidence="17">
    <location>
        <position position="441"/>
    </location>
    <ligand>
        <name>(6S)-NADPHX</name>
        <dbReference type="ChEBI" id="CHEBI:64076"/>
    </ligand>
</feature>
<keyword evidence="5 18" id="KW-0479">Metal-binding</keyword>
<evidence type="ECO:0000256" key="17">
    <source>
        <dbReference type="HAMAP-Rule" id="MF_01965"/>
    </source>
</evidence>
<dbReference type="NCBIfam" id="TIGR00196">
    <property type="entry name" value="yjeF_cterm"/>
    <property type="match status" value="1"/>
</dbReference>
<evidence type="ECO:0000313" key="23">
    <source>
        <dbReference type="Proteomes" id="UP001597100"/>
    </source>
</evidence>
<evidence type="ECO:0000256" key="18">
    <source>
        <dbReference type="HAMAP-Rule" id="MF_01966"/>
    </source>
</evidence>
<feature type="binding site" evidence="18">
    <location>
        <position position="59"/>
    </location>
    <ligand>
        <name>K(+)</name>
        <dbReference type="ChEBI" id="CHEBI:29103"/>
    </ligand>
</feature>
<evidence type="ECO:0000256" key="13">
    <source>
        <dbReference type="ARBA" id="ARBA00023268"/>
    </source>
</evidence>
<evidence type="ECO:0000256" key="3">
    <source>
        <dbReference type="ARBA" id="ARBA00006001"/>
    </source>
</evidence>
<feature type="binding site" evidence="17">
    <location>
        <position position="324"/>
    </location>
    <ligand>
        <name>(6S)-NADPHX</name>
        <dbReference type="ChEBI" id="CHEBI:64076"/>
    </ligand>
</feature>
<evidence type="ECO:0000256" key="2">
    <source>
        <dbReference type="ARBA" id="ARBA00000909"/>
    </source>
</evidence>
<comment type="catalytic activity">
    <reaction evidence="15 17 19">
        <text>(6S)-NADHX + ADP = AMP + phosphate + NADH + H(+)</text>
        <dbReference type="Rhea" id="RHEA:32223"/>
        <dbReference type="ChEBI" id="CHEBI:15378"/>
        <dbReference type="ChEBI" id="CHEBI:43474"/>
        <dbReference type="ChEBI" id="CHEBI:57945"/>
        <dbReference type="ChEBI" id="CHEBI:64074"/>
        <dbReference type="ChEBI" id="CHEBI:456215"/>
        <dbReference type="ChEBI" id="CHEBI:456216"/>
        <dbReference type="EC" id="4.2.1.136"/>
    </reaction>
</comment>
<comment type="cofactor">
    <cofactor evidence="17">
        <name>Mg(2+)</name>
        <dbReference type="ChEBI" id="CHEBI:18420"/>
    </cofactor>
</comment>
<dbReference type="PROSITE" id="PS51385">
    <property type="entry name" value="YJEF_N"/>
    <property type="match status" value="1"/>
</dbReference>
<dbReference type="InterPro" id="IPR030677">
    <property type="entry name" value="Nnr"/>
</dbReference>
<evidence type="ECO:0000256" key="16">
    <source>
        <dbReference type="ARBA" id="ARBA00049209"/>
    </source>
</evidence>
<dbReference type="EC" id="5.1.99.6" evidence="19"/>
<evidence type="ECO:0000256" key="15">
    <source>
        <dbReference type="ARBA" id="ARBA00048238"/>
    </source>
</evidence>
<dbReference type="InterPro" id="IPR017953">
    <property type="entry name" value="Carbohydrate_kinase_pred_CS"/>
</dbReference>
<dbReference type="HAMAP" id="MF_01965">
    <property type="entry name" value="NADHX_dehydratase"/>
    <property type="match status" value="1"/>
</dbReference>
<evidence type="ECO:0000256" key="14">
    <source>
        <dbReference type="ARBA" id="ARBA00025153"/>
    </source>
</evidence>
<evidence type="ECO:0000256" key="5">
    <source>
        <dbReference type="ARBA" id="ARBA00022723"/>
    </source>
</evidence>
<evidence type="ECO:0000256" key="9">
    <source>
        <dbReference type="ARBA" id="ARBA00022958"/>
    </source>
</evidence>
<comment type="catalytic activity">
    <reaction evidence="16 17 19">
        <text>(6S)-NADPHX + ADP = AMP + phosphate + NADPH + H(+)</text>
        <dbReference type="Rhea" id="RHEA:32235"/>
        <dbReference type="ChEBI" id="CHEBI:15378"/>
        <dbReference type="ChEBI" id="CHEBI:43474"/>
        <dbReference type="ChEBI" id="CHEBI:57783"/>
        <dbReference type="ChEBI" id="CHEBI:64076"/>
        <dbReference type="ChEBI" id="CHEBI:456215"/>
        <dbReference type="ChEBI" id="CHEBI:456216"/>
        <dbReference type="EC" id="4.2.1.136"/>
    </reaction>
</comment>
<dbReference type="HAMAP" id="MF_01966">
    <property type="entry name" value="NADHX_epimerase"/>
    <property type="match status" value="1"/>
</dbReference>
<dbReference type="Pfam" id="PF03853">
    <property type="entry name" value="YjeF_N"/>
    <property type="match status" value="1"/>
</dbReference>
<comment type="function">
    <text evidence="14 19">Bifunctional enzyme that catalyzes the epimerization of the S- and R-forms of NAD(P)HX and the dehydration of the S-form of NAD(P)HX at the expense of ADP, which is converted to AMP. This allows the repair of both epimers of NAD(P)HX, a damaged form of NAD(P)H that is a result of enzymatic or heat-dependent hydration.</text>
</comment>
<dbReference type="EC" id="4.2.1.136" evidence="19"/>
<keyword evidence="7 17" id="KW-0067">ATP-binding</keyword>
<comment type="similarity">
    <text evidence="4 19">In the C-terminal section; belongs to the NnrD/CARKD family.</text>
</comment>
<protein>
    <recommendedName>
        <fullName evidence="19">Bifunctional NAD(P)H-hydrate repair enzyme</fullName>
    </recommendedName>
    <alternativeName>
        <fullName evidence="19">Nicotinamide nucleotide repair protein</fullName>
    </alternativeName>
    <domain>
        <recommendedName>
            <fullName evidence="19">ADP-dependent (S)-NAD(P)H-hydrate dehydratase</fullName>
            <ecNumber evidence="19">4.2.1.136</ecNumber>
        </recommendedName>
        <alternativeName>
            <fullName evidence="19">ADP-dependent NAD(P)HX dehydratase</fullName>
        </alternativeName>
    </domain>
    <domain>
        <recommendedName>
            <fullName evidence="19">NAD(P)H-hydrate epimerase</fullName>
            <ecNumber evidence="19">5.1.99.6</ecNumber>
        </recommendedName>
    </domain>
</protein>